<dbReference type="KEGG" id="ptx:ABW99_20910"/>
<name>A0A0U4ELD5_9BURK</name>
<organism evidence="1 2">
    <name type="scientific">Pandoraea thiooxydans</name>
    <dbReference type="NCBI Taxonomy" id="445709"/>
    <lineage>
        <taxon>Bacteria</taxon>
        <taxon>Pseudomonadati</taxon>
        <taxon>Pseudomonadota</taxon>
        <taxon>Betaproteobacteria</taxon>
        <taxon>Burkholderiales</taxon>
        <taxon>Burkholderiaceae</taxon>
        <taxon>Pandoraea</taxon>
    </lineage>
</organism>
<keyword evidence="2" id="KW-1185">Reference proteome</keyword>
<dbReference type="InterPro" id="IPR038482">
    <property type="entry name" value="Tp34-type_sf"/>
</dbReference>
<dbReference type="EMBL" id="CP011568">
    <property type="protein sequence ID" value="ALX34875.1"/>
    <property type="molecule type" value="Genomic_DNA"/>
</dbReference>
<proteinExistence type="predicted"/>
<reference evidence="2" key="1">
    <citation type="submission" date="2015-06" db="EMBL/GenBank/DDBJ databases">
        <authorList>
            <person name="Hoefler B.C."/>
            <person name="Straight P.D."/>
        </authorList>
    </citation>
    <scope>NUCLEOTIDE SEQUENCE [LARGE SCALE GENOMIC DNA]</scope>
    <source>
        <strain evidence="2">DSM 25325</strain>
    </source>
</reference>
<sequence length="178" mass="19555">MVKHGEAPRVFNDGIPIQTEKWTDTIMNIFMRRFGLGAALLTALTLATPAARAQQQKSIDGLHVNIGVVVAQWAQHFPEESTSHPNLGKAGSDHHLVVSLTDKKTGAKVADAEVSADVRGPNRQVQEKKLVPRVTSGVPDYSETFDMSRPGRYRITVYVKTKAHPKPLVARLNWTNPG</sequence>
<evidence type="ECO:0008006" key="3">
    <source>
        <dbReference type="Google" id="ProtNLM"/>
    </source>
</evidence>
<dbReference type="Gene3D" id="2.60.40.2480">
    <property type="entry name" value="Periplasmic metal-binding protein Tp34-type"/>
    <property type="match status" value="1"/>
</dbReference>
<gene>
    <name evidence="1" type="ORF">ABW99_20910</name>
</gene>
<accession>A0A0U4ELD5</accession>
<evidence type="ECO:0000313" key="1">
    <source>
        <dbReference type="EMBL" id="ALX34875.1"/>
    </source>
</evidence>
<protein>
    <recommendedName>
        <fullName evidence="3">YtkA-like domain-containing protein</fullName>
    </recommendedName>
</protein>
<dbReference type="Proteomes" id="UP000036700">
    <property type="component" value="Chromosome"/>
</dbReference>
<dbReference type="AlphaFoldDB" id="A0A0U4ELD5"/>
<evidence type="ECO:0000313" key="2">
    <source>
        <dbReference type="Proteomes" id="UP000036700"/>
    </source>
</evidence>